<keyword evidence="1" id="KW-1133">Transmembrane helix</keyword>
<accession>A0ABU4KTZ9</accession>
<protein>
    <submittedName>
        <fullName evidence="2">Superinfection immunity protein</fullName>
    </submittedName>
</protein>
<dbReference type="Pfam" id="PF14373">
    <property type="entry name" value="Imm_superinfect"/>
    <property type="match status" value="1"/>
</dbReference>
<evidence type="ECO:0000313" key="3">
    <source>
        <dbReference type="Proteomes" id="UP001272940"/>
    </source>
</evidence>
<keyword evidence="1" id="KW-0472">Membrane</keyword>
<dbReference type="EMBL" id="JAMYEC010000016">
    <property type="protein sequence ID" value="MDX2336508.1"/>
    <property type="molecule type" value="Genomic_DNA"/>
</dbReference>
<organism evidence="2 3">
    <name type="scientific">Brevundimonas vesicularis</name>
    <name type="common">Pseudomonas vesicularis</name>
    <dbReference type="NCBI Taxonomy" id="41276"/>
    <lineage>
        <taxon>Bacteria</taxon>
        <taxon>Pseudomonadati</taxon>
        <taxon>Pseudomonadota</taxon>
        <taxon>Alphaproteobacteria</taxon>
        <taxon>Caulobacterales</taxon>
        <taxon>Caulobacteraceae</taxon>
        <taxon>Brevundimonas</taxon>
    </lineage>
</organism>
<keyword evidence="1" id="KW-0812">Transmembrane</keyword>
<dbReference type="Proteomes" id="UP001272940">
    <property type="component" value="Unassembled WGS sequence"/>
</dbReference>
<feature type="transmembrane region" description="Helical" evidence="1">
    <location>
        <begin position="33"/>
        <end position="58"/>
    </location>
</feature>
<gene>
    <name evidence="2" type="ORF">NJD11_16350</name>
</gene>
<proteinExistence type="predicted"/>
<feature type="transmembrane region" description="Helical" evidence="1">
    <location>
        <begin position="6"/>
        <end position="26"/>
    </location>
</feature>
<evidence type="ECO:0000313" key="2">
    <source>
        <dbReference type="EMBL" id="MDX2336508.1"/>
    </source>
</evidence>
<dbReference type="RefSeq" id="WP_319078802.1">
    <property type="nucleotide sequence ID" value="NZ_JAMYEC010000016.1"/>
</dbReference>
<evidence type="ECO:0000256" key="1">
    <source>
        <dbReference type="SAM" id="Phobius"/>
    </source>
</evidence>
<keyword evidence="3" id="KW-1185">Reference proteome</keyword>
<reference evidence="2 3" key="1">
    <citation type="journal article" date="2023" name="FEMS Microbes">
        <title>Whole genomes of deep-sea sponge-associated bacteria exhibit high novel natural product potential.</title>
        <authorList>
            <person name="Hesketh-Best P.J."/>
            <person name="January G.G."/>
            <person name="Koch M.J."/>
            <person name="Warburton P.J."/>
            <person name="Howell K.L."/>
            <person name="Upton M."/>
        </authorList>
    </citation>
    <scope>NUCLEOTIDE SEQUENCE [LARGE SCALE GENOMIC DNA]</scope>
    <source>
        <strain evidence="2 3">PC206-O</strain>
    </source>
</reference>
<name>A0ABU4KTZ9_BREVE</name>
<comment type="caution">
    <text evidence="2">The sequence shown here is derived from an EMBL/GenBank/DDBJ whole genome shotgun (WGS) entry which is preliminary data.</text>
</comment>
<dbReference type="InterPro" id="IPR016410">
    <property type="entry name" value="Phage_imm"/>
</dbReference>
<sequence length="136" mass="15051">MDGFIIALVIVLALAVYFIPTIIAVARGSAYAGVIFALNLFGGWTLIFWIAAFIWSLWPKGHSATSFDVNMRHSGAVDLGFGHQPAYPIPDKHLRLPNPQRSTIDELERLAHLRTIGAISLEEFQAQKIVLLTSQH</sequence>